<dbReference type="EMBL" id="JACAZH010000010">
    <property type="protein sequence ID" value="KAF7357278.1"/>
    <property type="molecule type" value="Genomic_DNA"/>
</dbReference>
<evidence type="ECO:0000313" key="2">
    <source>
        <dbReference type="EMBL" id="KAF7357278.1"/>
    </source>
</evidence>
<keyword evidence="3" id="KW-1185">Reference proteome</keyword>
<feature type="region of interest" description="Disordered" evidence="1">
    <location>
        <begin position="54"/>
        <end position="75"/>
    </location>
</feature>
<dbReference type="Proteomes" id="UP000623467">
    <property type="component" value="Unassembled WGS sequence"/>
</dbReference>
<name>A0A8H6YCM8_9AGAR</name>
<comment type="caution">
    <text evidence="2">The sequence shown here is derived from an EMBL/GenBank/DDBJ whole genome shotgun (WGS) entry which is preliminary data.</text>
</comment>
<reference evidence="2" key="1">
    <citation type="submission" date="2020-05" db="EMBL/GenBank/DDBJ databases">
        <title>Mycena genomes resolve the evolution of fungal bioluminescence.</title>
        <authorList>
            <person name="Tsai I.J."/>
        </authorList>
    </citation>
    <scope>NUCLEOTIDE SEQUENCE</scope>
    <source>
        <strain evidence="2">160909Yilan</strain>
    </source>
</reference>
<feature type="compositionally biased region" description="Polar residues" evidence="1">
    <location>
        <begin position="56"/>
        <end position="75"/>
    </location>
</feature>
<protein>
    <submittedName>
        <fullName evidence="2">Uncharacterized protein</fullName>
    </submittedName>
</protein>
<evidence type="ECO:0000313" key="3">
    <source>
        <dbReference type="Proteomes" id="UP000623467"/>
    </source>
</evidence>
<dbReference type="AlphaFoldDB" id="A0A8H6YCM8"/>
<gene>
    <name evidence="2" type="ORF">MSAN_01323200</name>
</gene>
<evidence type="ECO:0000256" key="1">
    <source>
        <dbReference type="SAM" id="MobiDB-lite"/>
    </source>
</evidence>
<proteinExistence type="predicted"/>
<sequence>MLLDTYDSFEANPERAAGRYLRDHLSILRCHTRKNVGAWHDSSTTNIPQHLETEEVQNQARTSTSVNTAVGSPWA</sequence>
<accession>A0A8H6YCM8</accession>
<organism evidence="2 3">
    <name type="scientific">Mycena sanguinolenta</name>
    <dbReference type="NCBI Taxonomy" id="230812"/>
    <lineage>
        <taxon>Eukaryota</taxon>
        <taxon>Fungi</taxon>
        <taxon>Dikarya</taxon>
        <taxon>Basidiomycota</taxon>
        <taxon>Agaricomycotina</taxon>
        <taxon>Agaricomycetes</taxon>
        <taxon>Agaricomycetidae</taxon>
        <taxon>Agaricales</taxon>
        <taxon>Marasmiineae</taxon>
        <taxon>Mycenaceae</taxon>
        <taxon>Mycena</taxon>
    </lineage>
</organism>